<accession>A0A5N6GBS9</accession>
<gene>
    <name evidence="1" type="ORF">BDV35DRAFT_399142</name>
</gene>
<protein>
    <submittedName>
        <fullName evidence="1">Uncharacterized protein</fullName>
    </submittedName>
</protein>
<sequence length="198" mass="23130">MKYEDLNERGELRPWEENHIKSDIHLVKGQRWSPIHRTRKRQEKYSSFLGRCQRIGDHMFLLASLALGFRNYDKVNATDRDLLDQALRQCSFRSSKIEKVADGVNFRNLLEPRIVYSNVKIDKIDWLSQNDILINAIKNSSHVIHHITSNENRCCKAMQISMTTAYPGIDDAILTCRLERAEAEKLARMLEATEEWTI</sequence>
<dbReference type="EMBL" id="ML734862">
    <property type="protein sequence ID" value="KAB8239911.1"/>
    <property type="molecule type" value="Genomic_DNA"/>
</dbReference>
<reference evidence="1" key="1">
    <citation type="submission" date="2019-04" db="EMBL/GenBank/DDBJ databases">
        <title>Friends and foes A comparative genomics study of 23 Aspergillus species from section Flavi.</title>
        <authorList>
            <consortium name="DOE Joint Genome Institute"/>
            <person name="Kjaerbolling I."/>
            <person name="Vesth T."/>
            <person name="Frisvad J.C."/>
            <person name="Nybo J.L."/>
            <person name="Theobald S."/>
            <person name="Kildgaard S."/>
            <person name="Isbrandt T."/>
            <person name="Kuo A."/>
            <person name="Sato A."/>
            <person name="Lyhne E.K."/>
            <person name="Kogle M.E."/>
            <person name="Wiebenga A."/>
            <person name="Kun R.S."/>
            <person name="Lubbers R.J."/>
            <person name="Makela M.R."/>
            <person name="Barry K."/>
            <person name="Chovatia M."/>
            <person name="Clum A."/>
            <person name="Daum C."/>
            <person name="Haridas S."/>
            <person name="He G."/>
            <person name="LaButti K."/>
            <person name="Lipzen A."/>
            <person name="Mondo S."/>
            <person name="Riley R."/>
            <person name="Salamov A."/>
            <person name="Simmons B.A."/>
            <person name="Magnuson J.K."/>
            <person name="Henrissat B."/>
            <person name="Mortensen U.H."/>
            <person name="Larsen T.O."/>
            <person name="Devries R.P."/>
            <person name="Grigoriev I.V."/>
            <person name="Machida M."/>
            <person name="Baker S.E."/>
            <person name="Andersen M.R."/>
        </authorList>
    </citation>
    <scope>NUCLEOTIDE SEQUENCE [LARGE SCALE GENOMIC DNA]</scope>
    <source>
        <strain evidence="1">CBS 121.62</strain>
    </source>
</reference>
<name>A0A5N6GBS9_ASPFL</name>
<evidence type="ECO:0000313" key="1">
    <source>
        <dbReference type="EMBL" id="KAB8239911.1"/>
    </source>
</evidence>
<organism evidence="1">
    <name type="scientific">Aspergillus flavus</name>
    <dbReference type="NCBI Taxonomy" id="5059"/>
    <lineage>
        <taxon>Eukaryota</taxon>
        <taxon>Fungi</taxon>
        <taxon>Dikarya</taxon>
        <taxon>Ascomycota</taxon>
        <taxon>Pezizomycotina</taxon>
        <taxon>Eurotiomycetes</taxon>
        <taxon>Eurotiomycetidae</taxon>
        <taxon>Eurotiales</taxon>
        <taxon>Aspergillaceae</taxon>
        <taxon>Aspergillus</taxon>
        <taxon>Aspergillus subgen. Circumdati</taxon>
    </lineage>
</organism>
<proteinExistence type="predicted"/>
<dbReference type="AlphaFoldDB" id="A0A5N6GBS9"/>
<dbReference type="Proteomes" id="UP000325434">
    <property type="component" value="Unassembled WGS sequence"/>
</dbReference>